<dbReference type="SMART" id="SM00382">
    <property type="entry name" value="AAA"/>
    <property type="match status" value="1"/>
</dbReference>
<dbReference type="GO" id="GO:0006508">
    <property type="term" value="P:proteolysis"/>
    <property type="evidence" value="ECO:0007669"/>
    <property type="project" value="UniProtKB-KW"/>
</dbReference>
<evidence type="ECO:0000256" key="2">
    <source>
        <dbReference type="ARBA" id="ARBA00022741"/>
    </source>
</evidence>
<dbReference type="InterPro" id="IPR045006">
    <property type="entry name" value="CHLI-like"/>
</dbReference>
<dbReference type="InterPro" id="IPR004482">
    <property type="entry name" value="Mg_chelat-rel"/>
</dbReference>
<keyword evidence="5" id="KW-0378">Hydrolase</keyword>
<dbReference type="Gene3D" id="3.40.50.300">
    <property type="entry name" value="P-loop containing nucleotide triphosphate hydrolases"/>
    <property type="match status" value="1"/>
</dbReference>
<dbReference type="EMBL" id="AP025591">
    <property type="protein sequence ID" value="BDG02530.1"/>
    <property type="molecule type" value="Genomic_DNA"/>
</dbReference>
<dbReference type="SUPFAM" id="SSF54211">
    <property type="entry name" value="Ribosomal protein S5 domain 2-like"/>
    <property type="match status" value="1"/>
</dbReference>
<dbReference type="Pfam" id="PF13335">
    <property type="entry name" value="Mg_chelatase_C"/>
    <property type="match status" value="1"/>
</dbReference>
<dbReference type="InterPro" id="IPR014721">
    <property type="entry name" value="Ribsml_uS5_D2-typ_fold_subgr"/>
</dbReference>
<dbReference type="InterPro" id="IPR003593">
    <property type="entry name" value="AAA+_ATPase"/>
</dbReference>
<name>A0ABM7WSS0_9BACT</name>
<dbReference type="InterPro" id="IPR027417">
    <property type="entry name" value="P-loop_NTPase"/>
</dbReference>
<dbReference type="PANTHER" id="PTHR32039">
    <property type="entry name" value="MAGNESIUM-CHELATASE SUBUNIT CHLI"/>
    <property type="match status" value="1"/>
</dbReference>
<evidence type="ECO:0000313" key="5">
    <source>
        <dbReference type="EMBL" id="BDG02530.1"/>
    </source>
</evidence>
<dbReference type="PANTHER" id="PTHR32039:SF7">
    <property type="entry name" value="COMPETENCE PROTEIN COMM"/>
    <property type="match status" value="1"/>
</dbReference>
<dbReference type="InterPro" id="IPR000523">
    <property type="entry name" value="Mg_chelatse_chII-like_cat_dom"/>
</dbReference>
<dbReference type="Pfam" id="PF01078">
    <property type="entry name" value="Mg_chelatase"/>
    <property type="match status" value="1"/>
</dbReference>
<dbReference type="CDD" id="cd00009">
    <property type="entry name" value="AAA"/>
    <property type="match status" value="1"/>
</dbReference>
<comment type="similarity">
    <text evidence="1">Belongs to the Mg-chelatase subunits D/I family. ComM subfamily.</text>
</comment>
<dbReference type="PRINTS" id="PR01657">
    <property type="entry name" value="MCMFAMILY"/>
</dbReference>
<dbReference type="Proteomes" id="UP001162891">
    <property type="component" value="Chromosome"/>
</dbReference>
<dbReference type="InterPro" id="IPR001208">
    <property type="entry name" value="MCM_dom"/>
</dbReference>
<keyword evidence="2" id="KW-0547">Nucleotide-binding</keyword>
<evidence type="ECO:0000313" key="6">
    <source>
        <dbReference type="Proteomes" id="UP001162891"/>
    </source>
</evidence>
<feature type="domain" description="AAA+ ATPase" evidence="4">
    <location>
        <begin position="209"/>
        <end position="391"/>
    </location>
</feature>
<keyword evidence="5" id="KW-0645">Protease</keyword>
<protein>
    <submittedName>
        <fullName evidence="5">ATP-dependent protease</fullName>
    </submittedName>
</protein>
<keyword evidence="3" id="KW-0067">ATP-binding</keyword>
<dbReference type="InterPro" id="IPR025158">
    <property type="entry name" value="Mg_chelat-rel_C"/>
</dbReference>
<evidence type="ECO:0000256" key="1">
    <source>
        <dbReference type="ARBA" id="ARBA00006354"/>
    </source>
</evidence>
<dbReference type="SUPFAM" id="SSF52540">
    <property type="entry name" value="P-loop containing nucleoside triphosphate hydrolases"/>
    <property type="match status" value="1"/>
</dbReference>
<organism evidence="5 6">
    <name type="scientific">Anaeromyxobacter oryzae</name>
    <dbReference type="NCBI Taxonomy" id="2918170"/>
    <lineage>
        <taxon>Bacteria</taxon>
        <taxon>Pseudomonadati</taxon>
        <taxon>Myxococcota</taxon>
        <taxon>Myxococcia</taxon>
        <taxon>Myxococcales</taxon>
        <taxon>Cystobacterineae</taxon>
        <taxon>Anaeromyxobacteraceae</taxon>
        <taxon>Anaeromyxobacter</taxon>
    </lineage>
</organism>
<dbReference type="RefSeq" id="WP_248360224.1">
    <property type="nucleotide sequence ID" value="NZ_AP025591.1"/>
</dbReference>
<evidence type="ECO:0000256" key="3">
    <source>
        <dbReference type="ARBA" id="ARBA00022840"/>
    </source>
</evidence>
<dbReference type="Gene3D" id="3.30.230.10">
    <property type="match status" value="1"/>
</dbReference>
<gene>
    <name evidence="5" type="primary">comM</name>
    <name evidence="5" type="ORF">AMOR_15260</name>
</gene>
<dbReference type="GO" id="GO:0008233">
    <property type="term" value="F:peptidase activity"/>
    <property type="evidence" value="ECO:0007669"/>
    <property type="project" value="UniProtKB-KW"/>
</dbReference>
<keyword evidence="6" id="KW-1185">Reference proteome</keyword>
<reference evidence="6" key="1">
    <citation type="journal article" date="2022" name="Int. J. Syst. Evol. Microbiol.">
        <title>Anaeromyxobacter oryzae sp. nov., Anaeromyxobacter diazotrophicus sp. nov. and Anaeromyxobacter paludicola sp. nov., isolated from paddy soils.</title>
        <authorList>
            <person name="Itoh H."/>
            <person name="Xu Z."/>
            <person name="Mise K."/>
            <person name="Masuda Y."/>
            <person name="Ushijima N."/>
            <person name="Hayakawa C."/>
            <person name="Shiratori Y."/>
            <person name="Senoo K."/>
        </authorList>
    </citation>
    <scope>NUCLEOTIDE SEQUENCE [LARGE SCALE GENOMIC DNA]</scope>
    <source>
        <strain evidence="6">Red232</strain>
    </source>
</reference>
<accession>A0ABM7WSS0</accession>
<evidence type="ECO:0000259" key="4">
    <source>
        <dbReference type="SMART" id="SM00382"/>
    </source>
</evidence>
<proteinExistence type="inferred from homology"/>
<sequence length="503" mass="53089">MLVRVRSGAVLGVSAVPVDVEVEASLGFPGFHLVGLAGGAVQEAKVRVAAAVRNLGVKLPSKRFTVNLAPGDLRKEGTGFDLPIAAGLLAATEELPPEALEGIQLVGELGLSGEVKPVRGVLPLAIEARRAGARGLVVPEPNALEAAVVERLDVLPVRHLGELVAWARGHAPLPPRAPAAPEPPASPLDLADVAGQEAAKRALEVAAAGGHNLLFFGPPGSGKTMLARRLAGILPTLTFEEALEATVVHSVAGLTRHRGLLVERPFRAPHHSISDAGLVGGTSSPRPGEISLAHHGVLFLDELPEFRRHVLEALRQPLEDGEVTIARAGRSVTYPSQLMLVAAMNPCPCGHHGDRTRACRCTAHELLKYRRRISGPLLDRIDLHVDVPPVAPGQLGGAGGGEPSAEVRDRVARARRLQLERVGTRGARCNARLRGAALRRFCAPDDAGRRLLADAVARLGLSARAHDKVLRVARTIADLAGAERVSAEHVAEAIQYRVLDRPT</sequence>
<dbReference type="Pfam" id="PF13541">
    <property type="entry name" value="ChlI"/>
    <property type="match status" value="1"/>
</dbReference>
<dbReference type="NCBIfam" id="TIGR00368">
    <property type="entry name" value="YifB family Mg chelatase-like AAA ATPase"/>
    <property type="match status" value="1"/>
</dbReference>
<dbReference type="InterPro" id="IPR020568">
    <property type="entry name" value="Ribosomal_Su5_D2-typ_SF"/>
</dbReference>